<evidence type="ECO:0000313" key="3">
    <source>
        <dbReference type="Proteomes" id="UP000002432"/>
    </source>
</evidence>
<gene>
    <name evidence="2" type="ordered locus">Acid345_2155</name>
</gene>
<organism evidence="2 3">
    <name type="scientific">Koribacter versatilis (strain Ellin345)</name>
    <dbReference type="NCBI Taxonomy" id="204669"/>
    <lineage>
        <taxon>Bacteria</taxon>
        <taxon>Pseudomonadati</taxon>
        <taxon>Acidobacteriota</taxon>
        <taxon>Terriglobia</taxon>
        <taxon>Terriglobales</taxon>
        <taxon>Candidatus Korobacteraceae</taxon>
        <taxon>Candidatus Korobacter</taxon>
    </lineage>
</organism>
<dbReference type="InterPro" id="IPR018717">
    <property type="entry name" value="DUF2241"/>
</dbReference>
<dbReference type="AlphaFoldDB" id="Q1IPP4"/>
<dbReference type="PANTHER" id="PTHR39199:SF1">
    <property type="entry name" value="BLR5128 PROTEIN"/>
    <property type="match status" value="1"/>
</dbReference>
<sequence length="133" mass="14130">MSAGEMDLRTLLAGMKPELQPQEFVYVALSLGEPIPAGLRLFATIAEKEGNTLILERSEAERAGLSFAFPCRMITLTVHSALEAVGFLAAIAAKLTQAGIPANTISAFYHDHLFIPASKADAAMAVLRSLSAD</sequence>
<protein>
    <recommendedName>
        <fullName evidence="1">DUF2241 domain-containing protein</fullName>
    </recommendedName>
</protein>
<dbReference type="OrthoDB" id="517867at2"/>
<evidence type="ECO:0000259" key="1">
    <source>
        <dbReference type="Pfam" id="PF10000"/>
    </source>
</evidence>
<evidence type="ECO:0000313" key="2">
    <source>
        <dbReference type="EMBL" id="ABF41156.1"/>
    </source>
</evidence>
<dbReference type="SUPFAM" id="SSF55021">
    <property type="entry name" value="ACT-like"/>
    <property type="match status" value="2"/>
</dbReference>
<keyword evidence="3" id="KW-1185">Reference proteome</keyword>
<reference evidence="2 3" key="1">
    <citation type="journal article" date="2009" name="Appl. Environ. Microbiol.">
        <title>Three genomes from the phylum Acidobacteria provide insight into the lifestyles of these microorganisms in soils.</title>
        <authorList>
            <person name="Ward N.L."/>
            <person name="Challacombe J.F."/>
            <person name="Janssen P.H."/>
            <person name="Henrissat B."/>
            <person name="Coutinho P.M."/>
            <person name="Wu M."/>
            <person name="Xie G."/>
            <person name="Haft D.H."/>
            <person name="Sait M."/>
            <person name="Badger J."/>
            <person name="Barabote R.D."/>
            <person name="Bradley B."/>
            <person name="Brettin T.S."/>
            <person name="Brinkac L.M."/>
            <person name="Bruce D."/>
            <person name="Creasy T."/>
            <person name="Daugherty S.C."/>
            <person name="Davidsen T.M."/>
            <person name="DeBoy R.T."/>
            <person name="Detter J.C."/>
            <person name="Dodson R.J."/>
            <person name="Durkin A.S."/>
            <person name="Ganapathy A."/>
            <person name="Gwinn-Giglio M."/>
            <person name="Han C.S."/>
            <person name="Khouri H."/>
            <person name="Kiss H."/>
            <person name="Kothari S.P."/>
            <person name="Madupu R."/>
            <person name="Nelson K.E."/>
            <person name="Nelson W.C."/>
            <person name="Paulsen I."/>
            <person name="Penn K."/>
            <person name="Ren Q."/>
            <person name="Rosovitz M.J."/>
            <person name="Selengut J.D."/>
            <person name="Shrivastava S."/>
            <person name="Sullivan S.A."/>
            <person name="Tapia R."/>
            <person name="Thompson L.S."/>
            <person name="Watkins K.L."/>
            <person name="Yang Q."/>
            <person name="Yu C."/>
            <person name="Zafar N."/>
            <person name="Zhou L."/>
            <person name="Kuske C.R."/>
        </authorList>
    </citation>
    <scope>NUCLEOTIDE SEQUENCE [LARGE SCALE GENOMIC DNA]</scope>
    <source>
        <strain evidence="2 3">Ellin345</strain>
    </source>
</reference>
<dbReference type="STRING" id="204669.Acid345_2155"/>
<name>Q1IPP4_KORVE</name>
<dbReference type="Pfam" id="PF10000">
    <property type="entry name" value="ACT_3"/>
    <property type="match status" value="1"/>
</dbReference>
<dbReference type="InterPro" id="IPR045865">
    <property type="entry name" value="ACT-like_dom_sf"/>
</dbReference>
<dbReference type="PANTHER" id="PTHR39199">
    <property type="entry name" value="BLR5128 PROTEIN"/>
    <property type="match status" value="1"/>
</dbReference>
<dbReference type="eggNOG" id="COG3602">
    <property type="taxonomic scope" value="Bacteria"/>
</dbReference>
<dbReference type="Proteomes" id="UP000002432">
    <property type="component" value="Chromosome"/>
</dbReference>
<accession>Q1IPP4</accession>
<dbReference type="KEGG" id="aba:Acid345_2155"/>
<dbReference type="HOGENOM" id="CLU_113369_0_0_0"/>
<proteinExistence type="predicted"/>
<dbReference type="Gene3D" id="3.30.2130.10">
    <property type="entry name" value="VC0802-like"/>
    <property type="match status" value="1"/>
</dbReference>
<feature type="domain" description="DUF2241" evidence="1">
    <location>
        <begin position="3"/>
        <end position="72"/>
    </location>
</feature>
<dbReference type="EMBL" id="CP000360">
    <property type="protein sequence ID" value="ABF41156.1"/>
    <property type="molecule type" value="Genomic_DNA"/>
</dbReference>
<dbReference type="EnsemblBacteria" id="ABF41156">
    <property type="protein sequence ID" value="ABF41156"/>
    <property type="gene ID" value="Acid345_2155"/>
</dbReference>